<dbReference type="InterPro" id="IPR013783">
    <property type="entry name" value="Ig-like_fold"/>
</dbReference>
<evidence type="ECO:0000313" key="4">
    <source>
        <dbReference type="Proteomes" id="UP001139450"/>
    </source>
</evidence>
<feature type="domain" description="PKD" evidence="2">
    <location>
        <begin position="1286"/>
        <end position="1361"/>
    </location>
</feature>
<evidence type="ECO:0000256" key="1">
    <source>
        <dbReference type="SAM" id="SignalP"/>
    </source>
</evidence>
<proteinExistence type="predicted"/>
<keyword evidence="4" id="KW-1185">Reference proteome</keyword>
<dbReference type="Pfam" id="PF18911">
    <property type="entry name" value="PKD_4"/>
    <property type="match status" value="2"/>
</dbReference>
<dbReference type="InterPro" id="IPR045828">
    <property type="entry name" value="PKD_Bacteroidetes"/>
</dbReference>
<accession>A0A9X1X8B4</accession>
<dbReference type="SUPFAM" id="SSF49299">
    <property type="entry name" value="PKD domain"/>
    <property type="match status" value="7"/>
</dbReference>
<feature type="domain" description="PKD" evidence="2">
    <location>
        <begin position="1031"/>
        <end position="1105"/>
    </location>
</feature>
<evidence type="ECO:0000259" key="2">
    <source>
        <dbReference type="PROSITE" id="PS50093"/>
    </source>
</evidence>
<reference evidence="3" key="1">
    <citation type="submission" date="2022-04" db="EMBL/GenBank/DDBJ databases">
        <title>Mucilaginibacter sp. RS28 isolated from freshwater.</title>
        <authorList>
            <person name="Ko S.-R."/>
        </authorList>
    </citation>
    <scope>NUCLEOTIDE SEQUENCE</scope>
    <source>
        <strain evidence="3">RS28</strain>
    </source>
</reference>
<organism evidence="3 4">
    <name type="scientific">Mucilaginibacter straminoryzae</name>
    <dbReference type="NCBI Taxonomy" id="2932774"/>
    <lineage>
        <taxon>Bacteria</taxon>
        <taxon>Pseudomonadati</taxon>
        <taxon>Bacteroidota</taxon>
        <taxon>Sphingobacteriia</taxon>
        <taxon>Sphingobacteriales</taxon>
        <taxon>Sphingobacteriaceae</taxon>
        <taxon>Mucilaginibacter</taxon>
    </lineage>
</organism>
<name>A0A9X1X8B4_9SPHI</name>
<keyword evidence="1" id="KW-0732">Signal</keyword>
<dbReference type="CDD" id="cd00146">
    <property type="entry name" value="PKD"/>
    <property type="match status" value="3"/>
</dbReference>
<dbReference type="InterPro" id="IPR035986">
    <property type="entry name" value="PKD_dom_sf"/>
</dbReference>
<dbReference type="EMBL" id="JALJEJ010000010">
    <property type="protein sequence ID" value="MCJ8211543.1"/>
    <property type="molecule type" value="Genomic_DNA"/>
</dbReference>
<gene>
    <name evidence="3" type="ORF">MUY27_17620</name>
</gene>
<dbReference type="InterPro" id="IPR022409">
    <property type="entry name" value="PKD/Chitinase_dom"/>
</dbReference>
<dbReference type="Pfam" id="PF00801">
    <property type="entry name" value="PKD"/>
    <property type="match status" value="1"/>
</dbReference>
<dbReference type="SMART" id="SM00089">
    <property type="entry name" value="PKD"/>
    <property type="match status" value="5"/>
</dbReference>
<dbReference type="Gene3D" id="2.60.40.10">
    <property type="entry name" value="Immunoglobulins"/>
    <property type="match status" value="7"/>
</dbReference>
<protein>
    <submittedName>
        <fullName evidence="3">PKD domain-containing protein</fullName>
    </submittedName>
</protein>
<evidence type="ECO:0000313" key="3">
    <source>
        <dbReference type="EMBL" id="MCJ8211543.1"/>
    </source>
</evidence>
<feature type="chain" id="PRO_5040857244" evidence="1">
    <location>
        <begin position="28"/>
        <end position="1568"/>
    </location>
</feature>
<feature type="signal peptide" evidence="1">
    <location>
        <begin position="1"/>
        <end position="27"/>
    </location>
</feature>
<dbReference type="Proteomes" id="UP001139450">
    <property type="component" value="Unassembled WGS sequence"/>
</dbReference>
<dbReference type="Pfam" id="PF13585">
    <property type="entry name" value="CHU_C"/>
    <property type="match status" value="1"/>
</dbReference>
<dbReference type="PROSITE" id="PS50093">
    <property type="entry name" value="PKD"/>
    <property type="match status" value="4"/>
</dbReference>
<dbReference type="RefSeq" id="WP_245132252.1">
    <property type="nucleotide sequence ID" value="NZ_JALJEJ010000010.1"/>
</dbReference>
<feature type="domain" description="PKD" evidence="2">
    <location>
        <begin position="1201"/>
        <end position="1268"/>
    </location>
</feature>
<dbReference type="Pfam" id="PF19406">
    <property type="entry name" value="PKD_5"/>
    <property type="match status" value="2"/>
</dbReference>
<feature type="domain" description="PKD" evidence="2">
    <location>
        <begin position="1396"/>
        <end position="1444"/>
    </location>
</feature>
<dbReference type="InterPro" id="IPR000601">
    <property type="entry name" value="PKD_dom"/>
</dbReference>
<comment type="caution">
    <text evidence="3">The sequence shown here is derived from an EMBL/GenBank/DDBJ whole genome shotgun (WGS) entry which is preliminary data.</text>
</comment>
<sequence length="1568" mass="166308">MTIKRPQGLKFFFAFSICLLFSLVSFAQTVSISAIDLGPYTAGSTIAVRLNLDYTSSSFPKDNVFELWLSDANGSFGAEKKIGTYNGFGINGSYATFINGIIPTDATPGTYAVRVKSTKPATVSAASATFNITSGDAVKAGVNSTPLNPSYPEVYGNCNSDDNINYTFTNASANASQVSLTFFNDLSGGTNENSGTFSSNFYNFKARAANYTVFVKAVGPTGTVATKAYLLLNNIQRATFGTISDGPVCLVNGVAVSSCITDIASSTGIQYNFPGTLYTIKWGDGTNNVYTFAEIKAKNGIFTHTYSSSSCGLKDGQTVTNSFKVTLTASNTFCPSSAEIGTYQAILQPPTNSITGPATTCTNTATIFTNSSFPGQSASSKTSNCSDPNVLYSWFVDGVQQAANLKVTDKFSYTFTTNGSHTVAVRLQNSASGCYPQDFVHTICVQDPPTVKFTLDKNTICAPDQVAATDNTVLDNTCTNNYVYNWTVTPATGVSFVNGTNKNSKAPVFKFTTEGAYTIQLQIISPTNTCITKTYSDIVYVNAAPKAALSPDFASCGKGQTLTFDNTANSKTKVTFSGTSQVQADTYTWTVTAPAGAGAAQFVNNTNANSQYPAILFPDFGKYTITVAQKNACGITSVATQNINFQDAPTVNAGPDVLICPGNTVNLNATVSDMTNISGAPTWSGGTAAGFSDIHAYNPVYTPTAAEIQAGSVTLTISVPTKLAGNCNIITSSIKISIRPVNNITSAATKSICSGTPLAYQITSSVPNSTFTWTATGSNNASGFATSGSGNITEPNVANSSAVNPATITYTIVPHADGCDGNPFTLTVNIVPKPVIKATAPAQICSGQPANIALSSNVTDTKYTWTATSTFTQLTGFNSSATPTTSSTIADVLVNNGTVPATVTYVISSNGGADDCAGNTETVTITVQPKTPVANAGADKKLCGAANVQLEGNDLGAGGQGLWTLQSGQTGITFDDATKFNTNVNGLKEGQIYTFRWSSKGIAPCGDNYDEVIIRNEIAVVKADFKVDKASGCDPLTVQFSNNSSDGDGISYMWDFGNGVTSTLRNPAAQVFSAQSNGKDSIYVVKLTVTNGCSFATTTGTIRVQSKTPVARIAPDKTTGCIPFVVNIENISPGTNDQYTYYLLNSAGTVIAQKIRTDKEAQPFTINTPGTYQVYMTAQTQCGAASTLKYQLVVAPGNIVTRLTVDGTQTRGCSPLTVTFHNGTTGASLFRYEWNDGTPPLTTTSTDDVTHTFAKGGDYNVVMHAANSCVTDAPSAPIAIHVNYAPVVAFKADVTTGCKRLTVHFTNNTTDQSVSQQSDLRFDWDFGDGSEHSGEINPVHHYTTFQGSPFTVTLTVTNGTGCTTQLVMPGLITINSSSLTDFTVRPDSVIEIPNYKFSFIDRTTNNPISWRWDFGDHSAVSSERNPDHTYADTGLYKVTLTTTNQFCDSTKVHYVRVKGVPGQLFMPNAMMPNSLTPTVRTFTIKGSGLKDYHLQIFDNYGRVIFETSKLSEKGEPLEAWDGTFKGSPVPQGVYIWQATATFINGNEWRGMSYNGGAPKRTGVIHLLR</sequence>